<evidence type="ECO:0000259" key="1">
    <source>
        <dbReference type="Pfam" id="PF06452"/>
    </source>
</evidence>
<dbReference type="EMBL" id="LAZR01025071">
    <property type="protein sequence ID" value="KKL73094.1"/>
    <property type="molecule type" value="Genomic_DNA"/>
</dbReference>
<comment type="caution">
    <text evidence="2">The sequence shown here is derived from an EMBL/GenBank/DDBJ whole genome shotgun (WGS) entry which is preliminary data.</text>
</comment>
<gene>
    <name evidence="2" type="ORF">LCGC14_2078330</name>
</gene>
<dbReference type="GO" id="GO:0004553">
    <property type="term" value="F:hydrolase activity, hydrolyzing O-glycosyl compounds"/>
    <property type="evidence" value="ECO:0007669"/>
    <property type="project" value="InterPro"/>
</dbReference>
<dbReference type="GO" id="GO:0016052">
    <property type="term" value="P:carbohydrate catabolic process"/>
    <property type="evidence" value="ECO:0007669"/>
    <property type="project" value="InterPro"/>
</dbReference>
<dbReference type="GO" id="GO:0030246">
    <property type="term" value="F:carbohydrate binding"/>
    <property type="evidence" value="ECO:0007669"/>
    <property type="project" value="InterPro"/>
</dbReference>
<sequence length="171" mass="19704">MIARPKMKKMLLFLFIILLFLQFANADSPVKKVYVTSNINPHPPVIDGKLDDPVWAKVPWAGDFIQRNPYEGKEPSQATAFKILYDDSSIYIAIRADDSEPEKIEKRMSRRDNLEGDWIEVHLDSYFDHRTAFCFMVNASGVKGDLVISDDGDDRDDTWDPIWYVKADTDE</sequence>
<dbReference type="SUPFAM" id="SSF49344">
    <property type="entry name" value="CBD9-like"/>
    <property type="match status" value="1"/>
</dbReference>
<proteinExistence type="predicted"/>
<dbReference type="AlphaFoldDB" id="A0A0F9EGJ5"/>
<name>A0A0F9EGJ5_9ZZZZ</name>
<organism evidence="2">
    <name type="scientific">marine sediment metagenome</name>
    <dbReference type="NCBI Taxonomy" id="412755"/>
    <lineage>
        <taxon>unclassified sequences</taxon>
        <taxon>metagenomes</taxon>
        <taxon>ecological metagenomes</taxon>
    </lineage>
</organism>
<accession>A0A0F9EGJ5</accession>
<feature type="domain" description="Carbohydrate-binding" evidence="1">
    <location>
        <begin position="46"/>
        <end position="128"/>
    </location>
</feature>
<protein>
    <recommendedName>
        <fullName evidence="1">Carbohydrate-binding domain-containing protein</fullName>
    </recommendedName>
</protein>
<evidence type="ECO:0000313" key="2">
    <source>
        <dbReference type="EMBL" id="KKL73094.1"/>
    </source>
</evidence>
<dbReference type="InterPro" id="IPR010502">
    <property type="entry name" value="Carb-bd_dom_fam9"/>
</dbReference>
<dbReference type="Gene3D" id="2.60.40.1190">
    <property type="match status" value="1"/>
</dbReference>
<reference evidence="2" key="1">
    <citation type="journal article" date="2015" name="Nature">
        <title>Complex archaea that bridge the gap between prokaryotes and eukaryotes.</title>
        <authorList>
            <person name="Spang A."/>
            <person name="Saw J.H."/>
            <person name="Jorgensen S.L."/>
            <person name="Zaremba-Niedzwiedzka K."/>
            <person name="Martijn J."/>
            <person name="Lind A.E."/>
            <person name="van Eijk R."/>
            <person name="Schleper C."/>
            <person name="Guy L."/>
            <person name="Ettema T.J."/>
        </authorList>
    </citation>
    <scope>NUCLEOTIDE SEQUENCE</scope>
</reference>
<dbReference type="Pfam" id="PF06452">
    <property type="entry name" value="CBM9_1"/>
    <property type="match status" value="1"/>
</dbReference>
<dbReference type="CDD" id="cd09618">
    <property type="entry name" value="CBM9_like_2"/>
    <property type="match status" value="1"/>
</dbReference>